<evidence type="ECO:0000259" key="1">
    <source>
        <dbReference type="Pfam" id="PF18978"/>
    </source>
</evidence>
<dbReference type="EMBL" id="BAAACG010000010">
    <property type="protein sequence ID" value="GAA0743307.1"/>
    <property type="molecule type" value="Genomic_DNA"/>
</dbReference>
<dbReference type="RefSeq" id="WP_343762230.1">
    <property type="nucleotide sequence ID" value="NZ_BAAACG010000010.1"/>
</dbReference>
<name>A0ABN1JND9_9CLOT</name>
<protein>
    <submittedName>
        <fullName evidence="2">DUF5714 domain-containing protein</fullName>
    </submittedName>
</protein>
<evidence type="ECO:0000313" key="3">
    <source>
        <dbReference type="Proteomes" id="UP001501510"/>
    </source>
</evidence>
<dbReference type="Proteomes" id="UP001501510">
    <property type="component" value="Unassembled WGS sequence"/>
</dbReference>
<feature type="domain" description="DUF5714" evidence="1">
    <location>
        <begin position="57"/>
        <end position="230"/>
    </location>
</feature>
<proteinExistence type="predicted"/>
<reference evidence="2 3" key="1">
    <citation type="journal article" date="2019" name="Int. J. Syst. Evol. Microbiol.">
        <title>The Global Catalogue of Microorganisms (GCM) 10K type strain sequencing project: providing services to taxonomists for standard genome sequencing and annotation.</title>
        <authorList>
            <consortium name="The Broad Institute Genomics Platform"/>
            <consortium name="The Broad Institute Genome Sequencing Center for Infectious Disease"/>
            <person name="Wu L."/>
            <person name="Ma J."/>
        </authorList>
    </citation>
    <scope>NUCLEOTIDE SEQUENCE [LARGE SCALE GENOMIC DNA]</scope>
    <source>
        <strain evidence="2 3">JCM 1407</strain>
    </source>
</reference>
<dbReference type="InterPro" id="IPR043768">
    <property type="entry name" value="DUF5714"/>
</dbReference>
<keyword evidence="3" id="KW-1185">Reference proteome</keyword>
<gene>
    <name evidence="2" type="ORF">GCM10008906_26920</name>
</gene>
<organism evidence="2 3">
    <name type="scientific">Clostridium oceanicum</name>
    <dbReference type="NCBI Taxonomy" id="1543"/>
    <lineage>
        <taxon>Bacteria</taxon>
        <taxon>Bacillati</taxon>
        <taxon>Bacillota</taxon>
        <taxon>Clostridia</taxon>
        <taxon>Eubacteriales</taxon>
        <taxon>Clostridiaceae</taxon>
        <taxon>Clostridium</taxon>
    </lineage>
</organism>
<comment type="caution">
    <text evidence="2">The sequence shown here is derived from an EMBL/GenBank/DDBJ whole genome shotgun (WGS) entry which is preliminary data.</text>
</comment>
<evidence type="ECO:0000313" key="2">
    <source>
        <dbReference type="EMBL" id="GAA0743307.1"/>
    </source>
</evidence>
<dbReference type="Pfam" id="PF18978">
    <property type="entry name" value="DUF5714"/>
    <property type="match status" value="1"/>
</dbReference>
<sequence>MENKYNCLVCGEEIVYSEQSEKLKCFYCKKEFSSNAKCKNGHFVCDSCHSLGAYEIIKKYCNETVSKNPLKIAIDLMKHPSIKMHGPEHHFLVPAVLTAAYYNTINKRENIKDKLEEVEKRAKNILGGFCGFYGNCGAAVGTGIFMSVITGATPLSKKEWKMSNLMTSKSLLSISEFGGPRCCKRDTFLSIEEAVDFIEENLNVTLEKQDVKCNFSNINKQCLKEECKFH</sequence>
<accession>A0ABN1JND9</accession>